<feature type="transmembrane region" description="Helical" evidence="1">
    <location>
        <begin position="219"/>
        <end position="237"/>
    </location>
</feature>
<keyword evidence="3" id="KW-1185">Reference proteome</keyword>
<feature type="transmembrane region" description="Helical" evidence="1">
    <location>
        <begin position="322"/>
        <end position="342"/>
    </location>
</feature>
<keyword evidence="1" id="KW-1133">Transmembrane helix</keyword>
<accession>A0A2C6Y1G6</accession>
<dbReference type="OrthoDB" id="465874at2"/>
<comment type="caution">
    <text evidence="2">The sequence shown here is derived from an EMBL/GenBank/DDBJ whole genome shotgun (WGS) entry which is preliminary data.</text>
</comment>
<evidence type="ECO:0000256" key="1">
    <source>
        <dbReference type="SAM" id="Phobius"/>
    </source>
</evidence>
<dbReference type="AlphaFoldDB" id="A0A2C6Y1G6"/>
<feature type="transmembrane region" description="Helical" evidence="1">
    <location>
        <begin position="408"/>
        <end position="429"/>
    </location>
</feature>
<feature type="transmembrane region" description="Helical" evidence="1">
    <location>
        <begin position="298"/>
        <end position="316"/>
    </location>
</feature>
<sequence>MRSARNGAARGIRFADFDHTLFACNSTELFIASCKPVLLVAVLDLLIRRCVPWQLVGLQQWFRLRDFACCFCILLLMPWNLLIWRRAAPGLYARLESAAVAERLRRADPRDVVIVSFGMTFVIRHLLRGSPWQDCRLIATPWLPGWRHFRSGKLHLVAPHFSAAEIARAWFITDSRDDGDLLAAVGEGELITPQGEPFRASERLYLPLRYTAAAKYTRSYVLDQILLVDILLLALSLGTSPDALLAALCCVPFLTLSLMCVYEIGYYENDMVAARKEKSPTLRCEAANFRDFPIEPNAWIWAAASGAAGLAMAHGMGLLGPLGLGLGGACWAAMLLAQRAVFYLYNRRTPKSRMLLYPVLNMLKFAPVFVLMPPTKLGVVLALSQVMTMWAVYITYRHGGDHTKIRKESLRLVLFGIGVVLLLSSAPLAGLGGGFQLGMITAWLLLRLGKAPILAARARRRPEGSLLVARQGS</sequence>
<reference evidence="2 3" key="1">
    <citation type="submission" date="2017-10" db="EMBL/GenBank/DDBJ databases">
        <authorList>
            <person name="Banno H."/>
            <person name="Chua N.-H."/>
        </authorList>
    </citation>
    <scope>NUCLEOTIDE SEQUENCE [LARGE SCALE GENOMIC DNA]</scope>
    <source>
        <strain evidence="2 3">YW11</strain>
    </source>
</reference>
<evidence type="ECO:0000313" key="3">
    <source>
        <dbReference type="Proteomes" id="UP000223527"/>
    </source>
</evidence>
<feature type="transmembrane region" description="Helical" evidence="1">
    <location>
        <begin position="378"/>
        <end position="396"/>
    </location>
</feature>
<keyword evidence="1" id="KW-0812">Transmembrane</keyword>
<feature type="transmembrane region" description="Helical" evidence="1">
    <location>
        <begin position="29"/>
        <end position="47"/>
    </location>
</feature>
<evidence type="ECO:0000313" key="2">
    <source>
        <dbReference type="EMBL" id="PHK94632.1"/>
    </source>
</evidence>
<protein>
    <recommendedName>
        <fullName evidence="4">Haloacid dehalogenase-like hydrolase</fullName>
    </recommendedName>
</protein>
<dbReference type="RefSeq" id="WP_099095779.1">
    <property type="nucleotide sequence ID" value="NZ_PDNU01000021.1"/>
</dbReference>
<organism evidence="2 3">
    <name type="scientific">Teichococcus rhizosphaerae</name>
    <dbReference type="NCBI Taxonomy" id="1335062"/>
    <lineage>
        <taxon>Bacteria</taxon>
        <taxon>Pseudomonadati</taxon>
        <taxon>Pseudomonadota</taxon>
        <taxon>Alphaproteobacteria</taxon>
        <taxon>Acetobacterales</taxon>
        <taxon>Roseomonadaceae</taxon>
        <taxon>Roseomonas</taxon>
    </lineage>
</organism>
<evidence type="ECO:0008006" key="4">
    <source>
        <dbReference type="Google" id="ProtNLM"/>
    </source>
</evidence>
<proteinExistence type="predicted"/>
<dbReference type="Proteomes" id="UP000223527">
    <property type="component" value="Unassembled WGS sequence"/>
</dbReference>
<dbReference type="EMBL" id="PDNU01000021">
    <property type="protein sequence ID" value="PHK94632.1"/>
    <property type="molecule type" value="Genomic_DNA"/>
</dbReference>
<feature type="transmembrane region" description="Helical" evidence="1">
    <location>
        <begin position="67"/>
        <end position="84"/>
    </location>
</feature>
<name>A0A2C6Y1G6_9PROT</name>
<keyword evidence="1" id="KW-0472">Membrane</keyword>
<feature type="transmembrane region" description="Helical" evidence="1">
    <location>
        <begin position="243"/>
        <end position="266"/>
    </location>
</feature>
<feature type="transmembrane region" description="Helical" evidence="1">
    <location>
        <begin position="354"/>
        <end position="372"/>
    </location>
</feature>
<gene>
    <name evidence="2" type="ORF">CR162_11905</name>
</gene>